<dbReference type="EMBL" id="RWGY01000002">
    <property type="protein sequence ID" value="TVU50066.1"/>
    <property type="molecule type" value="Genomic_DNA"/>
</dbReference>
<accession>A0A5J9WQ29</accession>
<gene>
    <name evidence="2" type="ORF">EJB05_01421</name>
</gene>
<name>A0A5J9WQ29_9POAL</name>
<feature type="non-terminal residue" evidence="2">
    <location>
        <position position="1"/>
    </location>
</feature>
<protein>
    <submittedName>
        <fullName evidence="2">Uncharacterized protein</fullName>
    </submittedName>
</protein>
<organism evidence="2 3">
    <name type="scientific">Eragrostis curvula</name>
    <name type="common">weeping love grass</name>
    <dbReference type="NCBI Taxonomy" id="38414"/>
    <lineage>
        <taxon>Eukaryota</taxon>
        <taxon>Viridiplantae</taxon>
        <taxon>Streptophyta</taxon>
        <taxon>Embryophyta</taxon>
        <taxon>Tracheophyta</taxon>
        <taxon>Spermatophyta</taxon>
        <taxon>Magnoliopsida</taxon>
        <taxon>Liliopsida</taxon>
        <taxon>Poales</taxon>
        <taxon>Poaceae</taxon>
        <taxon>PACMAD clade</taxon>
        <taxon>Chloridoideae</taxon>
        <taxon>Eragrostideae</taxon>
        <taxon>Eragrostidinae</taxon>
        <taxon>Eragrostis</taxon>
    </lineage>
</organism>
<sequence>MGQSQSTWPQPKAEKDRPPRKAEKLRPPGGGRVKRQELLRKMASTEDPKKKKAFDAYPSRDNNLVLTVSLDAITRIG</sequence>
<proteinExistence type="predicted"/>
<evidence type="ECO:0000256" key="1">
    <source>
        <dbReference type="SAM" id="MobiDB-lite"/>
    </source>
</evidence>
<dbReference type="Gramene" id="TVU50066">
    <property type="protein sequence ID" value="TVU50066"/>
    <property type="gene ID" value="EJB05_01421"/>
</dbReference>
<feature type="compositionally biased region" description="Basic and acidic residues" evidence="1">
    <location>
        <begin position="12"/>
        <end position="26"/>
    </location>
</feature>
<dbReference type="AlphaFoldDB" id="A0A5J9WQ29"/>
<reference evidence="2 3" key="1">
    <citation type="journal article" date="2019" name="Sci. Rep.">
        <title>A high-quality genome of Eragrostis curvula grass provides insights into Poaceae evolution and supports new strategies to enhance forage quality.</title>
        <authorList>
            <person name="Carballo J."/>
            <person name="Santos B.A.C.M."/>
            <person name="Zappacosta D."/>
            <person name="Garbus I."/>
            <person name="Selva J.P."/>
            <person name="Gallo C.A."/>
            <person name="Diaz A."/>
            <person name="Albertini E."/>
            <person name="Caccamo M."/>
            <person name="Echenique V."/>
        </authorList>
    </citation>
    <scope>NUCLEOTIDE SEQUENCE [LARGE SCALE GENOMIC DNA]</scope>
    <source>
        <strain evidence="3">cv. Victoria</strain>
        <tissue evidence="2">Leaf</tissue>
    </source>
</reference>
<dbReference type="Proteomes" id="UP000324897">
    <property type="component" value="Chromosome 6"/>
</dbReference>
<evidence type="ECO:0000313" key="3">
    <source>
        <dbReference type="Proteomes" id="UP000324897"/>
    </source>
</evidence>
<feature type="compositionally biased region" description="Basic and acidic residues" evidence="1">
    <location>
        <begin position="34"/>
        <end position="49"/>
    </location>
</feature>
<evidence type="ECO:0000313" key="2">
    <source>
        <dbReference type="EMBL" id="TVU50066.1"/>
    </source>
</evidence>
<feature type="region of interest" description="Disordered" evidence="1">
    <location>
        <begin position="1"/>
        <end position="55"/>
    </location>
</feature>
<comment type="caution">
    <text evidence="2">The sequence shown here is derived from an EMBL/GenBank/DDBJ whole genome shotgun (WGS) entry which is preliminary data.</text>
</comment>
<keyword evidence="3" id="KW-1185">Reference proteome</keyword>